<proteinExistence type="predicted"/>
<reference evidence="1 2" key="1">
    <citation type="submission" date="2024-01" db="EMBL/GenBank/DDBJ databases">
        <title>Genome assemblies of Stephania.</title>
        <authorList>
            <person name="Yang L."/>
        </authorList>
    </citation>
    <scope>NUCLEOTIDE SEQUENCE [LARGE SCALE GENOMIC DNA]</scope>
    <source>
        <strain evidence="1">JXDWG</strain>
        <tissue evidence="1">Leaf</tissue>
    </source>
</reference>
<gene>
    <name evidence="1" type="ORF">Scep_023673</name>
</gene>
<name>A0AAP0HT04_9MAGN</name>
<dbReference type="Proteomes" id="UP001419268">
    <property type="component" value="Unassembled WGS sequence"/>
</dbReference>
<comment type="caution">
    <text evidence="1">The sequence shown here is derived from an EMBL/GenBank/DDBJ whole genome shotgun (WGS) entry which is preliminary data.</text>
</comment>
<protein>
    <submittedName>
        <fullName evidence="1">Uncharacterized protein</fullName>
    </submittedName>
</protein>
<accession>A0AAP0HT04</accession>
<sequence>MTTVYQVLHDISRQRNKKEVIIVAANIFRKMFQLVTYSWIIKLKKKEKKEIKWSSKGLRENGLPNKRTSRVSLQNEFQSHEPEMSQQVAKRLYNEKVQPTTLLPKQVHRFELNKVLLLRMRVDTTVKTSVGLCELSA</sequence>
<organism evidence="1 2">
    <name type="scientific">Stephania cephalantha</name>
    <dbReference type="NCBI Taxonomy" id="152367"/>
    <lineage>
        <taxon>Eukaryota</taxon>
        <taxon>Viridiplantae</taxon>
        <taxon>Streptophyta</taxon>
        <taxon>Embryophyta</taxon>
        <taxon>Tracheophyta</taxon>
        <taxon>Spermatophyta</taxon>
        <taxon>Magnoliopsida</taxon>
        <taxon>Ranunculales</taxon>
        <taxon>Menispermaceae</taxon>
        <taxon>Menispermoideae</taxon>
        <taxon>Cissampelideae</taxon>
        <taxon>Stephania</taxon>
    </lineage>
</organism>
<dbReference type="AlphaFoldDB" id="A0AAP0HT04"/>
<keyword evidence="2" id="KW-1185">Reference proteome</keyword>
<dbReference type="EMBL" id="JBBNAG010000010">
    <property type="protein sequence ID" value="KAK9100243.1"/>
    <property type="molecule type" value="Genomic_DNA"/>
</dbReference>
<evidence type="ECO:0000313" key="1">
    <source>
        <dbReference type="EMBL" id="KAK9100243.1"/>
    </source>
</evidence>
<evidence type="ECO:0000313" key="2">
    <source>
        <dbReference type="Proteomes" id="UP001419268"/>
    </source>
</evidence>